<reference evidence="1 2" key="1">
    <citation type="submission" date="2017-12" db="EMBL/GenBank/DDBJ databases">
        <title>Comparative genomics of Botrytis spp.</title>
        <authorList>
            <person name="Valero-Jimenez C.A."/>
            <person name="Tapia P."/>
            <person name="Veloso J."/>
            <person name="Silva-Moreno E."/>
            <person name="Staats M."/>
            <person name="Valdes J.H."/>
            <person name="Van Kan J.A.L."/>
        </authorList>
    </citation>
    <scope>NUCLEOTIDE SEQUENCE [LARGE SCALE GENOMIC DNA]</scope>
    <source>
        <strain evidence="1 2">MUCL2120</strain>
    </source>
</reference>
<protein>
    <submittedName>
        <fullName evidence="1">Uncharacterized protein</fullName>
    </submittedName>
</protein>
<comment type="caution">
    <text evidence="1">The sequence shown here is derived from an EMBL/GenBank/DDBJ whole genome shotgun (WGS) entry which is preliminary data.</text>
</comment>
<gene>
    <name evidence="1" type="ORF">BOTNAR_0880g00040</name>
</gene>
<evidence type="ECO:0000313" key="2">
    <source>
        <dbReference type="Proteomes" id="UP000297452"/>
    </source>
</evidence>
<dbReference type="Proteomes" id="UP000297452">
    <property type="component" value="Unassembled WGS sequence"/>
</dbReference>
<proteinExistence type="predicted"/>
<keyword evidence="2" id="KW-1185">Reference proteome</keyword>
<sequence>MVRQAFVRSLLYEAPNLNYNNYAFNDLVSIKQAEKLQSERSIHQVNGHFICVSEDAGILTNIKDANTLVAVFSAT</sequence>
<dbReference type="AlphaFoldDB" id="A0A4Z1H525"/>
<name>A0A4Z1H525_9HELO</name>
<organism evidence="1 2">
    <name type="scientific">Botryotinia narcissicola</name>
    <dbReference type="NCBI Taxonomy" id="278944"/>
    <lineage>
        <taxon>Eukaryota</taxon>
        <taxon>Fungi</taxon>
        <taxon>Dikarya</taxon>
        <taxon>Ascomycota</taxon>
        <taxon>Pezizomycotina</taxon>
        <taxon>Leotiomycetes</taxon>
        <taxon>Helotiales</taxon>
        <taxon>Sclerotiniaceae</taxon>
        <taxon>Botryotinia</taxon>
    </lineage>
</organism>
<accession>A0A4Z1H525</accession>
<dbReference type="EMBL" id="PQXJ01000875">
    <property type="protein sequence ID" value="TGO44256.1"/>
    <property type="molecule type" value="Genomic_DNA"/>
</dbReference>
<evidence type="ECO:0000313" key="1">
    <source>
        <dbReference type="EMBL" id="TGO44256.1"/>
    </source>
</evidence>